<dbReference type="RefSeq" id="WP_134487673.1">
    <property type="nucleotide sequence ID" value="NZ_CP139089.1"/>
</dbReference>
<dbReference type="KEGG" id="mtun:MTUNDRAET4_1067"/>
<evidence type="ECO:0000313" key="2">
    <source>
        <dbReference type="EMBL" id="VFU07960.1"/>
    </source>
</evidence>
<keyword evidence="1" id="KW-1133">Transmembrane helix</keyword>
<feature type="transmembrane region" description="Helical" evidence="1">
    <location>
        <begin position="65"/>
        <end position="84"/>
    </location>
</feature>
<accession>A0A4U8YVV2</accession>
<dbReference type="AlphaFoldDB" id="A0A4U8YVV2"/>
<dbReference type="Proteomes" id="UP000294360">
    <property type="component" value="Chromosome"/>
</dbReference>
<reference evidence="2 3" key="1">
    <citation type="submission" date="2019-03" db="EMBL/GenBank/DDBJ databases">
        <authorList>
            <person name="Kox A.R. M."/>
        </authorList>
    </citation>
    <scope>NUCLEOTIDE SEQUENCE [LARGE SCALE GENOMIC DNA]</scope>
    <source>
        <strain evidence="2">MTUNDRAET4 annotated genome</strain>
    </source>
</reference>
<keyword evidence="1" id="KW-0812">Transmembrane</keyword>
<evidence type="ECO:0000256" key="1">
    <source>
        <dbReference type="SAM" id="Phobius"/>
    </source>
</evidence>
<proteinExistence type="predicted"/>
<feature type="transmembrane region" description="Helical" evidence="1">
    <location>
        <begin position="6"/>
        <end position="25"/>
    </location>
</feature>
<evidence type="ECO:0000313" key="3">
    <source>
        <dbReference type="Proteomes" id="UP000294360"/>
    </source>
</evidence>
<dbReference type="EMBL" id="LR536450">
    <property type="protein sequence ID" value="VFU07960.1"/>
    <property type="molecule type" value="Genomic_DNA"/>
</dbReference>
<sequence length="138" mass="14504">MSGFLHAILVILAIAAGGGAVYVYFTYIRNKMVETAAVTGKAATVAATAGPEKILAILQGWKTHILVLVGVVTNGLAAIPHALACFNAELLQQWQALPWSSVVDVHVAAWINFAILALIPLTHEQGVNQAAKTPPQGQ</sequence>
<organism evidence="2 3">
    <name type="scientific">Methylocella tundrae</name>
    <dbReference type="NCBI Taxonomy" id="227605"/>
    <lineage>
        <taxon>Bacteria</taxon>
        <taxon>Pseudomonadati</taxon>
        <taxon>Pseudomonadota</taxon>
        <taxon>Alphaproteobacteria</taxon>
        <taxon>Hyphomicrobiales</taxon>
        <taxon>Beijerinckiaceae</taxon>
        <taxon>Methylocella</taxon>
    </lineage>
</organism>
<keyword evidence="1" id="KW-0472">Membrane</keyword>
<feature type="transmembrane region" description="Helical" evidence="1">
    <location>
        <begin position="96"/>
        <end position="119"/>
    </location>
</feature>
<name>A0A4U8YVV2_METTU</name>
<gene>
    <name evidence="2" type="ORF">MTUNDRAET4_1067</name>
</gene>
<protein>
    <submittedName>
        <fullName evidence="2">Uncharacterized protein</fullName>
    </submittedName>
</protein>